<organism evidence="2 3">
    <name type="scientific">Cereibacter azotoformans</name>
    <dbReference type="NCBI Taxonomy" id="43057"/>
    <lineage>
        <taxon>Bacteria</taxon>
        <taxon>Pseudomonadati</taxon>
        <taxon>Pseudomonadota</taxon>
        <taxon>Alphaproteobacteria</taxon>
        <taxon>Rhodobacterales</taxon>
        <taxon>Paracoccaceae</taxon>
        <taxon>Cereibacter</taxon>
    </lineage>
</organism>
<dbReference type="Proteomes" id="UP000244060">
    <property type="component" value="Unassembled WGS sequence"/>
</dbReference>
<dbReference type="Gene3D" id="3.60.21.10">
    <property type="match status" value="1"/>
</dbReference>
<dbReference type="AlphaFoldDB" id="A0A2T5JSW0"/>
<evidence type="ECO:0000259" key="1">
    <source>
        <dbReference type="Pfam" id="PF00149"/>
    </source>
</evidence>
<evidence type="ECO:0000313" key="2">
    <source>
        <dbReference type="EMBL" id="PTR12060.1"/>
    </source>
</evidence>
<dbReference type="SUPFAM" id="SSF56300">
    <property type="entry name" value="Metallo-dependent phosphatases"/>
    <property type="match status" value="1"/>
</dbReference>
<dbReference type="EMBL" id="QAOT01000025">
    <property type="protein sequence ID" value="PTR12060.1"/>
    <property type="molecule type" value="Genomic_DNA"/>
</dbReference>
<dbReference type="InterPro" id="IPR029052">
    <property type="entry name" value="Metallo-depent_PP-like"/>
</dbReference>
<name>A0A2T5JSW0_9RHOB</name>
<comment type="caution">
    <text evidence="2">The sequence shown here is derived from an EMBL/GenBank/DDBJ whole genome shotgun (WGS) entry which is preliminary data.</text>
</comment>
<proteinExistence type="predicted"/>
<dbReference type="RefSeq" id="WP_108222430.1">
    <property type="nucleotide sequence ID" value="NZ_CP089967.1"/>
</dbReference>
<keyword evidence="3" id="KW-1185">Reference proteome</keyword>
<gene>
    <name evidence="2" type="ORF">C8J28_12519</name>
</gene>
<evidence type="ECO:0000313" key="3">
    <source>
        <dbReference type="Proteomes" id="UP000244060"/>
    </source>
</evidence>
<dbReference type="Pfam" id="PF00149">
    <property type="entry name" value="Metallophos"/>
    <property type="match status" value="1"/>
</dbReference>
<reference evidence="2 3" key="1">
    <citation type="submission" date="2018-04" db="EMBL/GenBank/DDBJ databases">
        <title>Genomic Encyclopedia of Type Strains, Phase III (KMG-III): the genomes of soil and plant-associated and newly described type strains.</title>
        <authorList>
            <person name="Whitman W."/>
        </authorList>
    </citation>
    <scope>NUCLEOTIDE SEQUENCE [LARGE SCALE GENOMIC DNA]</scope>
    <source>
        <strain evidence="2 3">KA25</strain>
    </source>
</reference>
<protein>
    <submittedName>
        <fullName evidence="2">Calcineurin-like phosphoesterase family protein</fullName>
    </submittedName>
</protein>
<feature type="domain" description="Calcineurin-like phosphoesterase" evidence="1">
    <location>
        <begin position="3"/>
        <end position="183"/>
    </location>
</feature>
<dbReference type="GO" id="GO:0016787">
    <property type="term" value="F:hydrolase activity"/>
    <property type="evidence" value="ECO:0007669"/>
    <property type="project" value="InterPro"/>
</dbReference>
<dbReference type="InterPro" id="IPR004843">
    <property type="entry name" value="Calcineurin-like_PHP"/>
</dbReference>
<sequence length="214" mass="23487">MIPTIVIGDLHADLAAYRSAIRRHGARLPSIQVGDFGIGHFSGREVAEVQRLHRAHPGRRFIRGNHDRPSELQGTPGWIPDGTISGRVLFLGGADPGAATQIPASQAERLLVELAELADKPTVIISHDAPQAVAEQVFHHTAIRGSGTADSGRGIGPSRTRTFLTEVQNRVQPELWIFGHWHEAWQGQNGATTFRCMGFQESFILPLPWDPHRT</sequence>
<accession>A0A2T5JSW0</accession>
<dbReference type="OrthoDB" id="332939at2"/>